<dbReference type="Gene3D" id="3.10.580.10">
    <property type="entry name" value="CBS-domain"/>
    <property type="match status" value="1"/>
</dbReference>
<keyword evidence="1 2" id="KW-0129">CBS domain</keyword>
<reference evidence="4 5" key="1">
    <citation type="submission" date="2020-07" db="EMBL/GenBank/DDBJ databases">
        <title>Sequencing the genomes of 1000 actinobacteria strains.</title>
        <authorList>
            <person name="Klenk H.-P."/>
        </authorList>
    </citation>
    <scope>NUCLEOTIDE SEQUENCE [LARGE SCALE GENOMIC DNA]</scope>
    <source>
        <strain evidence="4 5">DSM 45975</strain>
    </source>
</reference>
<dbReference type="Proteomes" id="UP000569329">
    <property type="component" value="Unassembled WGS sequence"/>
</dbReference>
<feature type="domain" description="CBS" evidence="3">
    <location>
        <begin position="73"/>
        <end position="131"/>
    </location>
</feature>
<evidence type="ECO:0000259" key="3">
    <source>
        <dbReference type="PROSITE" id="PS51371"/>
    </source>
</evidence>
<proteinExistence type="predicted"/>
<dbReference type="InterPro" id="IPR051257">
    <property type="entry name" value="Diverse_CBS-Domain"/>
</dbReference>
<feature type="domain" description="CBS" evidence="3">
    <location>
        <begin position="8"/>
        <end position="65"/>
    </location>
</feature>
<accession>A0A839DUJ4</accession>
<dbReference type="Pfam" id="PF00571">
    <property type="entry name" value="CBS"/>
    <property type="match status" value="2"/>
</dbReference>
<evidence type="ECO:0000313" key="4">
    <source>
        <dbReference type="EMBL" id="MBA8823067.1"/>
    </source>
</evidence>
<dbReference type="InterPro" id="IPR000644">
    <property type="entry name" value="CBS_dom"/>
</dbReference>
<dbReference type="PANTHER" id="PTHR43080:SF2">
    <property type="entry name" value="CBS DOMAIN-CONTAINING PROTEIN"/>
    <property type="match status" value="1"/>
</dbReference>
<evidence type="ECO:0000256" key="2">
    <source>
        <dbReference type="PROSITE-ProRule" id="PRU00703"/>
    </source>
</evidence>
<evidence type="ECO:0000256" key="1">
    <source>
        <dbReference type="ARBA" id="ARBA00023122"/>
    </source>
</evidence>
<evidence type="ECO:0000313" key="5">
    <source>
        <dbReference type="Proteomes" id="UP000569329"/>
    </source>
</evidence>
<dbReference type="PROSITE" id="PS51371">
    <property type="entry name" value="CBS"/>
    <property type="match status" value="2"/>
</dbReference>
<dbReference type="PANTHER" id="PTHR43080">
    <property type="entry name" value="CBS DOMAIN-CONTAINING PROTEIN CBSX3, MITOCHONDRIAL"/>
    <property type="match status" value="1"/>
</dbReference>
<dbReference type="SMART" id="SM00116">
    <property type="entry name" value="CBS"/>
    <property type="match status" value="2"/>
</dbReference>
<gene>
    <name evidence="4" type="ORF">FHX42_000396</name>
</gene>
<organism evidence="4 5">
    <name type="scientific">Halosaccharopolyspora lacisalsi</name>
    <dbReference type="NCBI Taxonomy" id="1000566"/>
    <lineage>
        <taxon>Bacteria</taxon>
        <taxon>Bacillati</taxon>
        <taxon>Actinomycetota</taxon>
        <taxon>Actinomycetes</taxon>
        <taxon>Pseudonocardiales</taxon>
        <taxon>Pseudonocardiaceae</taxon>
        <taxon>Halosaccharopolyspora</taxon>
    </lineage>
</organism>
<protein>
    <submittedName>
        <fullName evidence="4">CBS domain-containing protein</fullName>
    </submittedName>
</protein>
<dbReference type="EMBL" id="JACGWZ010000001">
    <property type="protein sequence ID" value="MBA8823067.1"/>
    <property type="molecule type" value="Genomic_DNA"/>
</dbReference>
<dbReference type="SUPFAM" id="SSF54631">
    <property type="entry name" value="CBS-domain pair"/>
    <property type="match status" value="1"/>
</dbReference>
<sequence length="138" mass="14583">MTTAREIMTAGADCVRTDQTAADAARLMTDRGVGALPICGKDDKIKGVLTDRDLVVKVLGPGRDAGTFPAGDLNQEEAATVGADDAVEDVLATMTRYKVRRLPVIDQQRLVGMISLADVARALPESQVGDLVEVLSSE</sequence>
<comment type="caution">
    <text evidence="4">The sequence shown here is derived from an EMBL/GenBank/DDBJ whole genome shotgun (WGS) entry which is preliminary data.</text>
</comment>
<dbReference type="RefSeq" id="WP_182542450.1">
    <property type="nucleotide sequence ID" value="NZ_JACGWZ010000001.1"/>
</dbReference>
<dbReference type="AlphaFoldDB" id="A0A839DUJ4"/>
<dbReference type="InterPro" id="IPR046342">
    <property type="entry name" value="CBS_dom_sf"/>
</dbReference>
<keyword evidence="5" id="KW-1185">Reference proteome</keyword>
<name>A0A839DUJ4_9PSEU</name>